<reference evidence="15" key="1">
    <citation type="submission" date="2020-03" db="EMBL/GenBank/DDBJ databases">
        <title>Genome of Pelagibius litoralis DSM 21314T.</title>
        <authorList>
            <person name="Wang G."/>
        </authorList>
    </citation>
    <scope>NUCLEOTIDE SEQUENCE</scope>
    <source>
        <strain evidence="15">DSM 21314</strain>
    </source>
</reference>
<evidence type="ECO:0000256" key="13">
    <source>
        <dbReference type="ARBA" id="ARBA00034003"/>
    </source>
</evidence>
<feature type="domain" description="ATP-dependent DNA ligase family profile" evidence="14">
    <location>
        <begin position="298"/>
        <end position="428"/>
    </location>
</feature>
<evidence type="ECO:0000259" key="14">
    <source>
        <dbReference type="PROSITE" id="PS50160"/>
    </source>
</evidence>
<dbReference type="PANTHER" id="PTHR45674">
    <property type="entry name" value="DNA LIGASE 1/3 FAMILY MEMBER"/>
    <property type="match status" value="1"/>
</dbReference>
<dbReference type="InterPro" id="IPR050191">
    <property type="entry name" value="ATP-dep_DNA_ligase"/>
</dbReference>
<dbReference type="GO" id="GO:0051301">
    <property type="term" value="P:cell division"/>
    <property type="evidence" value="ECO:0007669"/>
    <property type="project" value="UniProtKB-KW"/>
</dbReference>
<dbReference type="GO" id="GO:0003910">
    <property type="term" value="F:DNA ligase (ATP) activity"/>
    <property type="evidence" value="ECO:0007669"/>
    <property type="project" value="UniProtKB-EC"/>
</dbReference>
<keyword evidence="9" id="KW-0460">Magnesium</keyword>
<evidence type="ECO:0000256" key="1">
    <source>
        <dbReference type="ARBA" id="ARBA00012727"/>
    </source>
</evidence>
<dbReference type="NCBIfam" id="TIGR04120">
    <property type="entry name" value="DNA_lig_bact"/>
    <property type="match status" value="1"/>
</dbReference>
<dbReference type="Pfam" id="PF01068">
    <property type="entry name" value="DNA_ligase_A_M"/>
    <property type="match status" value="1"/>
</dbReference>
<dbReference type="GO" id="GO:0006281">
    <property type="term" value="P:DNA repair"/>
    <property type="evidence" value="ECO:0007669"/>
    <property type="project" value="UniProtKB-KW"/>
</dbReference>
<keyword evidence="3" id="KW-0132">Cell division</keyword>
<dbReference type="Gene3D" id="3.30.470.30">
    <property type="entry name" value="DNA ligase/mRNA capping enzyme"/>
    <property type="match status" value="1"/>
</dbReference>
<keyword evidence="8" id="KW-0067">ATP-binding</keyword>
<dbReference type="InterPro" id="IPR012340">
    <property type="entry name" value="NA-bd_OB-fold"/>
</dbReference>
<dbReference type="InterPro" id="IPR012309">
    <property type="entry name" value="DNA_ligase_ATP-dep_C"/>
</dbReference>
<gene>
    <name evidence="15" type="ORF">HBA54_09825</name>
</gene>
<comment type="caution">
    <text evidence="15">The sequence shown here is derived from an EMBL/GenBank/DDBJ whole genome shotgun (WGS) entry which is preliminary data.</text>
</comment>
<sequence>MRVFAELLDRLSYTPGRNAKLTLMADYFRAAPDPDRGYALAALTGRLDFATAKPAMIRGLVEQRVDPVLYGWSYDFVGDMAETVALIWPERPGANRPPELAEVVERLSTASRSDSPRLVEGWLDALDANGRWAFLKLITGGLRVGVSARLAKTALAQLGDAGLEEIEEIWHGVTPPFTEVFAWLEGRAAAPAIDLRRAFRPLMLANPLDEAELENFDPAAYRAEWKWDGIRVQLAAGGGEARLFSRSGDEITQAFPDLMGSADFDAVLDGELLVARDGEIAPFNDLQQRLNRKRVTAKMLQDFPAHLRVYDILFDGDEDLRAQSFDARRLRLEAWYAAVQPARIDLSPLLGFGGWDDLASLRETARARSIEGLMLKLGDSPYVAGRPKGPWFKWKRDALTLDTVLMYAQRGHGKRSSLYSDYTFGAWRTGEDGAPELVPVGKAYSGFTDEELLQLDKWVRANTTERFGPVRAVKPGVVLEVAFDAVHRSKRHKSGVAMRFPRIHRIRWDKPVEEADRLPDLEKLIEG</sequence>
<evidence type="ECO:0000313" key="15">
    <source>
        <dbReference type="EMBL" id="NIA68890.1"/>
    </source>
</evidence>
<proteinExistence type="predicted"/>
<evidence type="ECO:0000256" key="12">
    <source>
        <dbReference type="ARBA" id="ARBA00023306"/>
    </source>
</evidence>
<evidence type="ECO:0000256" key="4">
    <source>
        <dbReference type="ARBA" id="ARBA00022705"/>
    </source>
</evidence>
<protein>
    <recommendedName>
        <fullName evidence="1">DNA ligase (ATP)</fullName>
        <ecNumber evidence="1">6.5.1.1</ecNumber>
    </recommendedName>
</protein>
<dbReference type="PROSITE" id="PS00697">
    <property type="entry name" value="DNA_LIGASE_A1"/>
    <property type="match status" value="1"/>
</dbReference>
<evidence type="ECO:0000256" key="6">
    <source>
        <dbReference type="ARBA" id="ARBA00022741"/>
    </source>
</evidence>
<evidence type="ECO:0000256" key="7">
    <source>
        <dbReference type="ARBA" id="ARBA00022763"/>
    </source>
</evidence>
<dbReference type="InterPro" id="IPR016059">
    <property type="entry name" value="DNA_ligase_ATP-dep_CS"/>
</dbReference>
<dbReference type="PANTHER" id="PTHR45674:SF13">
    <property type="entry name" value="DNA LIGASE-RELATED"/>
    <property type="match status" value="1"/>
</dbReference>
<dbReference type="GO" id="GO:0046872">
    <property type="term" value="F:metal ion binding"/>
    <property type="evidence" value="ECO:0007669"/>
    <property type="project" value="UniProtKB-KW"/>
</dbReference>
<dbReference type="EMBL" id="JAAQPH010000006">
    <property type="protein sequence ID" value="NIA68890.1"/>
    <property type="molecule type" value="Genomic_DNA"/>
</dbReference>
<evidence type="ECO:0000256" key="9">
    <source>
        <dbReference type="ARBA" id="ARBA00022842"/>
    </source>
</evidence>
<evidence type="ECO:0000256" key="8">
    <source>
        <dbReference type="ARBA" id="ARBA00022840"/>
    </source>
</evidence>
<evidence type="ECO:0000256" key="2">
    <source>
        <dbReference type="ARBA" id="ARBA00022598"/>
    </source>
</evidence>
<comment type="catalytic activity">
    <reaction evidence="13">
        <text>ATP + (deoxyribonucleotide)n-3'-hydroxyl + 5'-phospho-(deoxyribonucleotide)m = (deoxyribonucleotide)n+m + AMP + diphosphate.</text>
        <dbReference type="EC" id="6.5.1.1"/>
    </reaction>
</comment>
<dbReference type="Gene3D" id="2.40.50.140">
    <property type="entry name" value="Nucleic acid-binding proteins"/>
    <property type="match status" value="1"/>
</dbReference>
<dbReference type="InterPro" id="IPR012310">
    <property type="entry name" value="DNA_ligase_ATP-dep_cent"/>
</dbReference>
<dbReference type="NCBIfam" id="NF006701">
    <property type="entry name" value="PRK09247.1"/>
    <property type="match status" value="1"/>
</dbReference>
<keyword evidence="4" id="KW-0235">DNA replication</keyword>
<dbReference type="GO" id="GO:0003677">
    <property type="term" value="F:DNA binding"/>
    <property type="evidence" value="ECO:0007669"/>
    <property type="project" value="InterPro"/>
</dbReference>
<dbReference type="GO" id="GO:0005524">
    <property type="term" value="F:ATP binding"/>
    <property type="evidence" value="ECO:0007669"/>
    <property type="project" value="UniProtKB-KW"/>
</dbReference>
<accession>A0A967C4V7</accession>
<keyword evidence="11" id="KW-0234">DNA repair</keyword>
<dbReference type="CDD" id="cd07897">
    <property type="entry name" value="Adenylation_DNA_ligase_Bac1"/>
    <property type="match status" value="1"/>
</dbReference>
<organism evidence="15 16">
    <name type="scientific">Pelagibius litoralis</name>
    <dbReference type="NCBI Taxonomy" id="374515"/>
    <lineage>
        <taxon>Bacteria</taxon>
        <taxon>Pseudomonadati</taxon>
        <taxon>Pseudomonadota</taxon>
        <taxon>Alphaproteobacteria</taxon>
        <taxon>Rhodospirillales</taxon>
        <taxon>Rhodovibrionaceae</taxon>
        <taxon>Pelagibius</taxon>
    </lineage>
</organism>
<keyword evidence="16" id="KW-1185">Reference proteome</keyword>
<dbReference type="Proteomes" id="UP000761264">
    <property type="component" value="Unassembled WGS sequence"/>
</dbReference>
<dbReference type="AlphaFoldDB" id="A0A967C4V7"/>
<evidence type="ECO:0000256" key="11">
    <source>
        <dbReference type="ARBA" id="ARBA00023204"/>
    </source>
</evidence>
<evidence type="ECO:0000256" key="3">
    <source>
        <dbReference type="ARBA" id="ARBA00022618"/>
    </source>
</evidence>
<name>A0A967C4V7_9PROT</name>
<dbReference type="Pfam" id="PF04679">
    <property type="entry name" value="DNA_ligase_A_C"/>
    <property type="match status" value="1"/>
</dbReference>
<evidence type="ECO:0000256" key="10">
    <source>
        <dbReference type="ARBA" id="ARBA00023172"/>
    </source>
</evidence>
<dbReference type="InterPro" id="IPR036599">
    <property type="entry name" value="DNA_ligase_N_sf"/>
</dbReference>
<dbReference type="SUPFAM" id="SSF50249">
    <property type="entry name" value="Nucleic acid-binding proteins"/>
    <property type="match status" value="1"/>
</dbReference>
<keyword evidence="6" id="KW-0547">Nucleotide-binding</keyword>
<evidence type="ECO:0000256" key="5">
    <source>
        <dbReference type="ARBA" id="ARBA00022723"/>
    </source>
</evidence>
<keyword evidence="2 15" id="KW-0436">Ligase</keyword>
<dbReference type="RefSeq" id="WP_167223940.1">
    <property type="nucleotide sequence ID" value="NZ_JAAQPH010000006.1"/>
</dbReference>
<dbReference type="CDD" id="cd07972">
    <property type="entry name" value="OBF_DNA_ligase_Arch_LigB"/>
    <property type="match status" value="1"/>
</dbReference>
<keyword evidence="10" id="KW-0233">DNA recombination</keyword>
<dbReference type="EC" id="6.5.1.1" evidence="1"/>
<keyword evidence="7" id="KW-0227">DNA damage</keyword>
<dbReference type="SUPFAM" id="SSF56091">
    <property type="entry name" value="DNA ligase/mRNA capping enzyme, catalytic domain"/>
    <property type="match status" value="1"/>
</dbReference>
<dbReference type="GO" id="GO:0006310">
    <property type="term" value="P:DNA recombination"/>
    <property type="evidence" value="ECO:0007669"/>
    <property type="project" value="UniProtKB-KW"/>
</dbReference>
<keyword evidence="12" id="KW-0131">Cell cycle</keyword>
<keyword evidence="5" id="KW-0479">Metal-binding</keyword>
<dbReference type="GO" id="GO:0006260">
    <property type="term" value="P:DNA replication"/>
    <property type="evidence" value="ECO:0007669"/>
    <property type="project" value="UniProtKB-KW"/>
</dbReference>
<evidence type="ECO:0000313" key="16">
    <source>
        <dbReference type="Proteomes" id="UP000761264"/>
    </source>
</evidence>
<dbReference type="InterPro" id="IPR026333">
    <property type="entry name" value="ATP_dep_DNA_lig_pp_1105_fam"/>
</dbReference>
<dbReference type="PROSITE" id="PS50160">
    <property type="entry name" value="DNA_LIGASE_A3"/>
    <property type="match status" value="1"/>
</dbReference>
<dbReference type="Gene3D" id="1.10.3260.10">
    <property type="entry name" value="DNA ligase, ATP-dependent, N-terminal domain"/>
    <property type="match status" value="1"/>
</dbReference>